<reference evidence="2 3" key="1">
    <citation type="journal article" date="2010" name="Nature">
        <title>Genome sequence of the palaeopolyploid soybean.</title>
        <authorList>
            <person name="Schmutz J."/>
            <person name="Cannon S.B."/>
            <person name="Schlueter J."/>
            <person name="Ma J."/>
            <person name="Mitros T."/>
            <person name="Nelson W."/>
            <person name="Hyten D.L."/>
            <person name="Song Q."/>
            <person name="Thelen J.J."/>
            <person name="Cheng J."/>
            <person name="Xu D."/>
            <person name="Hellsten U."/>
            <person name="May G.D."/>
            <person name="Yu Y."/>
            <person name="Sakurai T."/>
            <person name="Umezawa T."/>
            <person name="Bhattacharyya M.K."/>
            <person name="Sandhu D."/>
            <person name="Valliyodan B."/>
            <person name="Lindquist E."/>
            <person name="Peto M."/>
            <person name="Grant D."/>
            <person name="Shu S."/>
            <person name="Goodstein D."/>
            <person name="Barry K."/>
            <person name="Futrell-Griggs M."/>
            <person name="Abernathy B."/>
            <person name="Du J."/>
            <person name="Tian Z."/>
            <person name="Zhu L."/>
            <person name="Gill N."/>
            <person name="Joshi T."/>
            <person name="Libault M."/>
            <person name="Sethuraman A."/>
            <person name="Zhang X.-C."/>
            <person name="Shinozaki K."/>
            <person name="Nguyen H.T."/>
            <person name="Wing R.A."/>
            <person name="Cregan P."/>
            <person name="Specht J."/>
            <person name="Grimwood J."/>
            <person name="Rokhsar D."/>
            <person name="Stacey G."/>
            <person name="Shoemaker R.C."/>
            <person name="Jackson S.A."/>
        </authorList>
    </citation>
    <scope>NUCLEOTIDE SEQUENCE [LARGE SCALE GENOMIC DNA]</scope>
    <source>
        <strain evidence="3">cv. Williams 82</strain>
        <tissue evidence="2">Callus</tissue>
    </source>
</reference>
<reference evidence="2" key="3">
    <citation type="submission" date="2018-07" db="EMBL/GenBank/DDBJ databases">
        <title>WGS assembly of Glycine max.</title>
        <authorList>
            <person name="Schmutz J."/>
            <person name="Cannon S."/>
            <person name="Schlueter J."/>
            <person name="Ma J."/>
            <person name="Mitros T."/>
            <person name="Nelson W."/>
            <person name="Hyten D."/>
            <person name="Song Q."/>
            <person name="Thelen J."/>
            <person name="Cheng J."/>
            <person name="Xu D."/>
            <person name="Hellsten U."/>
            <person name="May G."/>
            <person name="Yu Y."/>
            <person name="Sakurai T."/>
            <person name="Umezawa T."/>
            <person name="Bhattacharyya M."/>
            <person name="Sandhu D."/>
            <person name="Valliyodan B."/>
            <person name="Lindquist E."/>
            <person name="Peto M."/>
            <person name="Grant D."/>
            <person name="Shu S."/>
            <person name="Goodstein D."/>
            <person name="Barry K."/>
            <person name="Futrell-Griggs M."/>
            <person name="Abernathy B."/>
            <person name="Du J."/>
            <person name="Tian Z."/>
            <person name="Zhu L."/>
            <person name="Gill N."/>
            <person name="Joshi T."/>
            <person name="Libault M."/>
            <person name="Sethuraman A."/>
            <person name="Zhang X."/>
            <person name="Shinozaki K."/>
            <person name="Nguyen H."/>
            <person name="Wing R."/>
            <person name="Cregan P."/>
            <person name="Specht J."/>
            <person name="Grimwood J."/>
            <person name="Rokhsar D."/>
            <person name="Stacey G."/>
            <person name="Shoemaker R."/>
            <person name="Jackson S."/>
        </authorList>
    </citation>
    <scope>NUCLEOTIDE SEQUENCE</scope>
    <source>
        <tissue evidence="2">Callus</tissue>
    </source>
</reference>
<accession>A0A0R0EHH6</accession>
<evidence type="ECO:0000256" key="1">
    <source>
        <dbReference type="SAM" id="MobiDB-lite"/>
    </source>
</evidence>
<feature type="compositionally biased region" description="Basic and acidic residues" evidence="1">
    <location>
        <begin position="15"/>
        <end position="38"/>
    </location>
</feature>
<evidence type="ECO:0000313" key="4">
    <source>
        <dbReference type="Proteomes" id="UP000008827"/>
    </source>
</evidence>
<dbReference type="EnsemblPlants" id="KRG93659">
    <property type="protein sequence ID" value="KRG93659"/>
    <property type="gene ID" value="GLYMA_19G031300"/>
</dbReference>
<protein>
    <submittedName>
        <fullName evidence="2 3">Uncharacterized protein</fullName>
    </submittedName>
</protein>
<proteinExistence type="predicted"/>
<keyword evidence="4" id="KW-1185">Reference proteome</keyword>
<feature type="region of interest" description="Disordered" evidence="1">
    <location>
        <begin position="1"/>
        <end position="62"/>
    </location>
</feature>
<dbReference type="Gramene" id="KRG93659">
    <property type="protein sequence ID" value="KRG93659"/>
    <property type="gene ID" value="GLYMA_19G031300"/>
</dbReference>
<reference evidence="3" key="2">
    <citation type="submission" date="2018-02" db="UniProtKB">
        <authorList>
            <consortium name="EnsemblPlants"/>
        </authorList>
    </citation>
    <scope>IDENTIFICATION</scope>
    <source>
        <strain evidence="3">Williams 82</strain>
    </source>
</reference>
<dbReference type="InParanoid" id="A0A0R0EHH6"/>
<gene>
    <name evidence="2" type="ORF">GLYMA_19G031300</name>
</gene>
<dbReference type="Proteomes" id="UP000008827">
    <property type="component" value="Chromosome 19"/>
</dbReference>
<sequence length="81" mass="9688">MYEIPTSVGTLSHTHPHDLSKEEKRKLEREKRKEGIRLEKRRRKSKKRKKKGLRCQDPMPKNHFHVLPEFVGQRREGAKSC</sequence>
<organism evidence="2">
    <name type="scientific">Glycine max</name>
    <name type="common">Soybean</name>
    <name type="synonym">Glycine hispida</name>
    <dbReference type="NCBI Taxonomy" id="3847"/>
    <lineage>
        <taxon>Eukaryota</taxon>
        <taxon>Viridiplantae</taxon>
        <taxon>Streptophyta</taxon>
        <taxon>Embryophyta</taxon>
        <taxon>Tracheophyta</taxon>
        <taxon>Spermatophyta</taxon>
        <taxon>Magnoliopsida</taxon>
        <taxon>eudicotyledons</taxon>
        <taxon>Gunneridae</taxon>
        <taxon>Pentapetalae</taxon>
        <taxon>rosids</taxon>
        <taxon>fabids</taxon>
        <taxon>Fabales</taxon>
        <taxon>Fabaceae</taxon>
        <taxon>Papilionoideae</taxon>
        <taxon>50 kb inversion clade</taxon>
        <taxon>NPAAA clade</taxon>
        <taxon>indigoferoid/millettioid clade</taxon>
        <taxon>Phaseoleae</taxon>
        <taxon>Glycine</taxon>
        <taxon>Glycine subgen. Soja</taxon>
    </lineage>
</organism>
<evidence type="ECO:0000313" key="3">
    <source>
        <dbReference type="EnsemblPlants" id="KRG93659"/>
    </source>
</evidence>
<feature type="compositionally biased region" description="Basic residues" evidence="1">
    <location>
        <begin position="39"/>
        <end position="53"/>
    </location>
</feature>
<name>A0A0R0EHH6_SOYBN</name>
<dbReference type="AlphaFoldDB" id="A0A0R0EHH6"/>
<evidence type="ECO:0000313" key="2">
    <source>
        <dbReference type="EMBL" id="KRG93659.1"/>
    </source>
</evidence>
<dbReference type="EMBL" id="CM000852">
    <property type="protein sequence ID" value="KRG93659.1"/>
    <property type="molecule type" value="Genomic_DNA"/>
</dbReference>